<dbReference type="SMART" id="SM00304">
    <property type="entry name" value="HAMP"/>
    <property type="match status" value="1"/>
</dbReference>
<dbReference type="FunFam" id="3.20.20.450:FF:000001">
    <property type="entry name" value="Cyclic di-GMP phosphodiesterase yahA"/>
    <property type="match status" value="1"/>
</dbReference>
<evidence type="ECO:0000256" key="3">
    <source>
        <dbReference type="ARBA" id="ARBA00022636"/>
    </source>
</evidence>
<gene>
    <name evidence="5" type="ordered locus">Q7A_1347</name>
</gene>
<dbReference type="STRING" id="754476.Q7A_1347"/>
<dbReference type="CDD" id="cd01949">
    <property type="entry name" value="GGDEF"/>
    <property type="match status" value="1"/>
</dbReference>
<dbReference type="eggNOG" id="COG5000">
    <property type="taxonomic scope" value="Bacteria"/>
</dbReference>
<dbReference type="PROSITE" id="PS50883">
    <property type="entry name" value="EAL"/>
    <property type="match status" value="1"/>
</dbReference>
<sequence>MNRENMFKNWSIRTLLHFWAVVTVLMILLMAAIAMFSHQHYTKNQQQLTEQVFPLVNNAREISTNVAAFISRQKQIISAQHADQLLHIPQREPLESAFEQSWQDLLRHMQQLEIEPELTGVLAEYYQQFLETDSQLLQQMQLQHQLSDQLEQRANNVSVLTREIQRLAESITGKIDLAVTLKLQTLRANKVVDEEPETAALIQNYTTVERSSYSLMLNVLRISNLSQQLRETQNPDLLLSLRENDIRELVSMLHNDILIIKQHLQTHSELLVLADKLQQHIDSFIHLVIDEDNSIYQLRIRQMEAYKTSQAVQQQGLNILKMLMLNLNNLSTRAGEQGLARTQESAALAKTARWWVIISCFVLALGITWFVFTMTAQINQPMQRLRKAMHALSAQKFDTRMPTNNGQSEFNLLASDFNVFAAQTQSLIAKLDETKHSLEVRETHIRAILNGVPEAILALQADGTISSCNPAAEKILQASECQLAGQKILRFFAPSERIQSLTDINRIQKDNREFEGVNWHGDVFSMWVSLSPLSEFDDDIWVCVISDISSWKRTKLALVQTSNELNAILENAMVGIAFIKNRHIIRVNNKFEQLFLFAREDIEGQSTLCLHPSEEAFERFGEQAYNTLSEAENFEAQVEMIRANGEKFWCAVAGQIIDPVNPAAGSIWLYEDVTHQRQNEERLTRLASSDILTGLPNRGVFKDRLEHAIHKAKRQNGRLAVFFLDLDHFKHINDSLGHKAGDILLCEVARRIRSCVRDSDTVARLGGDEFTVILEDVNSARYVGKVAEKILNTTALPYMLDNIEVNISPSIGISLYPADGRDVDMLVRNADAAMYYAKSSGRNNFQFYSSEMNAQASQRLAMETSLRRAVELQEFYLQFQPQIDLETGRVAGAEVLLRWHTEQWGDVSPAIFVPVLEDTGLINTVGEWVLKKTCEAFMANRNYLPDDFLIAVNLSGRQFKGNLLINFVRNLLEQTGMPAKNLELEITESLLMENTEQAVQTLRELSLLGITLAIDDFGTGYSSLSYLKQFPLNVLKIDRTFVRDVTEDSDDAAIVNAILAMSKSLALEVVAEGVETAEQLAFLRKSQCKRAQGFYFSKAINLDELMDYIKATDQNVRAV</sequence>
<dbReference type="GO" id="GO:0071732">
    <property type="term" value="P:cellular response to nitric oxide"/>
    <property type="evidence" value="ECO:0007669"/>
    <property type="project" value="UniProtKB-ARBA"/>
</dbReference>
<dbReference type="Proteomes" id="UP000009144">
    <property type="component" value="Chromosome"/>
</dbReference>
<keyword evidence="3" id="KW-0973">c-di-GMP</keyword>
<dbReference type="GO" id="GO:0006355">
    <property type="term" value="P:regulation of DNA-templated transcription"/>
    <property type="evidence" value="ECO:0007669"/>
    <property type="project" value="InterPro"/>
</dbReference>
<dbReference type="GO" id="GO:0016020">
    <property type="term" value="C:membrane"/>
    <property type="evidence" value="ECO:0007669"/>
    <property type="project" value="InterPro"/>
</dbReference>
<name>I1XIF8_METNJ</name>
<dbReference type="SUPFAM" id="SSF55073">
    <property type="entry name" value="Nucleotide cyclase"/>
    <property type="match status" value="1"/>
</dbReference>
<dbReference type="Gene3D" id="6.10.340.10">
    <property type="match status" value="1"/>
</dbReference>
<reference evidence="5 6" key="1">
    <citation type="journal article" date="2012" name="J. Bacteriol.">
        <title>Complete genome sequences of Methylophaga sp. strain JAM1 and Methylophaga sp. strain JAM7.</title>
        <authorList>
            <person name="Villeneuve C."/>
            <person name="Martineau C."/>
            <person name="Mauffrey F."/>
            <person name="Villemur R."/>
        </authorList>
    </citation>
    <scope>NUCLEOTIDE SEQUENCE [LARGE SCALE GENOMIC DNA]</scope>
    <source>
        <strain evidence="5 6">JAM1</strain>
    </source>
</reference>
<dbReference type="PATRIC" id="fig|754476.3.peg.1329"/>
<dbReference type="Pfam" id="PF00563">
    <property type="entry name" value="EAL"/>
    <property type="match status" value="1"/>
</dbReference>
<evidence type="ECO:0000256" key="4">
    <source>
        <dbReference type="ARBA" id="ARBA00051114"/>
    </source>
</evidence>
<dbReference type="FunFam" id="3.30.70.270:FF:000001">
    <property type="entry name" value="Diguanylate cyclase domain protein"/>
    <property type="match status" value="1"/>
</dbReference>
<dbReference type="EMBL" id="CP003390">
    <property type="protein sequence ID" value="AFI84177.1"/>
    <property type="molecule type" value="Genomic_DNA"/>
</dbReference>
<dbReference type="PANTHER" id="PTHR44757">
    <property type="entry name" value="DIGUANYLATE CYCLASE DGCP"/>
    <property type="match status" value="1"/>
</dbReference>
<dbReference type="SUPFAM" id="SSF158472">
    <property type="entry name" value="HAMP domain-like"/>
    <property type="match status" value="1"/>
</dbReference>
<dbReference type="HOGENOM" id="CLU_000445_70_20_6"/>
<comment type="cofactor">
    <cofactor evidence="1">
        <name>Mg(2+)</name>
        <dbReference type="ChEBI" id="CHEBI:18420"/>
    </cofactor>
</comment>
<dbReference type="InterPro" id="IPR035919">
    <property type="entry name" value="EAL_sf"/>
</dbReference>
<proteinExistence type="predicted"/>
<dbReference type="SUPFAM" id="SSF141868">
    <property type="entry name" value="EAL domain-like"/>
    <property type="match status" value="1"/>
</dbReference>
<dbReference type="PANTHER" id="PTHR44757:SF2">
    <property type="entry name" value="BIOFILM ARCHITECTURE MAINTENANCE PROTEIN MBAA"/>
    <property type="match status" value="1"/>
</dbReference>
<dbReference type="CDD" id="cd00130">
    <property type="entry name" value="PAS"/>
    <property type="match status" value="2"/>
</dbReference>
<dbReference type="Gene3D" id="3.30.70.270">
    <property type="match status" value="1"/>
</dbReference>
<dbReference type="SMART" id="SM00091">
    <property type="entry name" value="PAS"/>
    <property type="match status" value="2"/>
</dbReference>
<dbReference type="KEGG" id="mej:Q7A_1347"/>
<dbReference type="Pfam" id="PF00989">
    <property type="entry name" value="PAS"/>
    <property type="match status" value="1"/>
</dbReference>
<accession>I1XIF8</accession>
<dbReference type="InterPro" id="IPR000014">
    <property type="entry name" value="PAS"/>
</dbReference>
<dbReference type="InterPro" id="IPR000700">
    <property type="entry name" value="PAS-assoc_C"/>
</dbReference>
<dbReference type="Pfam" id="PF00672">
    <property type="entry name" value="HAMP"/>
    <property type="match status" value="1"/>
</dbReference>
<dbReference type="GO" id="GO:0071111">
    <property type="term" value="F:cyclic-guanylate-specific phosphodiesterase activity"/>
    <property type="evidence" value="ECO:0007669"/>
    <property type="project" value="UniProtKB-EC"/>
</dbReference>
<dbReference type="AlphaFoldDB" id="I1XIF8"/>
<dbReference type="EC" id="3.1.4.52" evidence="2"/>
<dbReference type="Gene3D" id="3.20.20.450">
    <property type="entry name" value="EAL domain"/>
    <property type="match status" value="1"/>
</dbReference>
<dbReference type="PROSITE" id="PS50887">
    <property type="entry name" value="GGDEF"/>
    <property type="match status" value="1"/>
</dbReference>
<dbReference type="PROSITE" id="PS50113">
    <property type="entry name" value="PAC"/>
    <property type="match status" value="1"/>
</dbReference>
<dbReference type="InterPro" id="IPR000160">
    <property type="entry name" value="GGDEF_dom"/>
</dbReference>
<dbReference type="InterPro" id="IPR003660">
    <property type="entry name" value="HAMP_dom"/>
</dbReference>
<dbReference type="InterPro" id="IPR001633">
    <property type="entry name" value="EAL_dom"/>
</dbReference>
<dbReference type="NCBIfam" id="TIGR00254">
    <property type="entry name" value="GGDEF"/>
    <property type="match status" value="1"/>
</dbReference>
<dbReference type="PROSITE" id="PS50112">
    <property type="entry name" value="PAS"/>
    <property type="match status" value="1"/>
</dbReference>
<dbReference type="Pfam" id="PF13426">
    <property type="entry name" value="PAS_9"/>
    <property type="match status" value="1"/>
</dbReference>
<dbReference type="NCBIfam" id="TIGR00229">
    <property type="entry name" value="sensory_box"/>
    <property type="match status" value="2"/>
</dbReference>
<dbReference type="SMART" id="SM00267">
    <property type="entry name" value="GGDEF"/>
    <property type="match status" value="1"/>
</dbReference>
<dbReference type="InterPro" id="IPR013767">
    <property type="entry name" value="PAS_fold"/>
</dbReference>
<dbReference type="Pfam" id="PF00990">
    <property type="entry name" value="GGDEF"/>
    <property type="match status" value="1"/>
</dbReference>
<comment type="catalytic activity">
    <reaction evidence="4">
        <text>3',3'-c-di-GMP + H2O = 5'-phosphoguanylyl(3'-&gt;5')guanosine + H(+)</text>
        <dbReference type="Rhea" id="RHEA:24902"/>
        <dbReference type="ChEBI" id="CHEBI:15377"/>
        <dbReference type="ChEBI" id="CHEBI:15378"/>
        <dbReference type="ChEBI" id="CHEBI:58754"/>
        <dbReference type="ChEBI" id="CHEBI:58805"/>
        <dbReference type="EC" id="3.1.4.52"/>
    </reaction>
    <physiologicalReaction direction="left-to-right" evidence="4">
        <dbReference type="Rhea" id="RHEA:24903"/>
    </physiologicalReaction>
</comment>
<dbReference type="Gene3D" id="3.30.450.20">
    <property type="entry name" value="PAS domain"/>
    <property type="match status" value="2"/>
</dbReference>
<keyword evidence="6" id="KW-1185">Reference proteome</keyword>
<dbReference type="InterPro" id="IPR029787">
    <property type="entry name" value="Nucleotide_cyclase"/>
</dbReference>
<evidence type="ECO:0000256" key="1">
    <source>
        <dbReference type="ARBA" id="ARBA00001946"/>
    </source>
</evidence>
<protein>
    <recommendedName>
        <fullName evidence="2">cyclic-guanylate-specific phosphodiesterase</fullName>
        <ecNumber evidence="2">3.1.4.52</ecNumber>
    </recommendedName>
</protein>
<dbReference type="CDD" id="cd01948">
    <property type="entry name" value="EAL"/>
    <property type="match status" value="1"/>
</dbReference>
<dbReference type="InterPro" id="IPR035965">
    <property type="entry name" value="PAS-like_dom_sf"/>
</dbReference>
<dbReference type="eggNOG" id="COG5001">
    <property type="taxonomic scope" value="Bacteria"/>
</dbReference>
<dbReference type="SUPFAM" id="SSF55785">
    <property type="entry name" value="PYP-like sensor domain (PAS domain)"/>
    <property type="match status" value="2"/>
</dbReference>
<reference evidence="5 6" key="2">
    <citation type="journal article" date="2013" name="Int. J. Syst. Evol. Microbiol.">
        <title>Methylophaga nitratireducenticrescens sp. nov. and Methylophaga frappieri sp. nov., isolated from the biofilm of the methanol-fed denitrification system treating the seawater at the Montreal Biodome.</title>
        <authorList>
            <person name="Villeneuve C."/>
            <person name="Martineau C."/>
            <person name="Mauffrey F."/>
            <person name="Villemur R."/>
        </authorList>
    </citation>
    <scope>NUCLEOTIDE SEQUENCE [LARGE SCALE GENOMIC DNA]</scope>
    <source>
        <strain evidence="5 6">JAM1</strain>
    </source>
</reference>
<dbReference type="PROSITE" id="PS50885">
    <property type="entry name" value="HAMP"/>
    <property type="match status" value="1"/>
</dbReference>
<evidence type="ECO:0000313" key="6">
    <source>
        <dbReference type="Proteomes" id="UP000009144"/>
    </source>
</evidence>
<dbReference type="GO" id="GO:0007165">
    <property type="term" value="P:signal transduction"/>
    <property type="evidence" value="ECO:0007669"/>
    <property type="project" value="InterPro"/>
</dbReference>
<dbReference type="InterPro" id="IPR052155">
    <property type="entry name" value="Biofilm_reg_signaling"/>
</dbReference>
<organism evidence="5 6">
    <name type="scientific">Methylophaga nitratireducenticrescens</name>
    <dbReference type="NCBI Taxonomy" id="754476"/>
    <lineage>
        <taxon>Bacteria</taxon>
        <taxon>Pseudomonadati</taxon>
        <taxon>Pseudomonadota</taxon>
        <taxon>Gammaproteobacteria</taxon>
        <taxon>Thiotrichales</taxon>
        <taxon>Piscirickettsiaceae</taxon>
        <taxon>Methylophaga</taxon>
    </lineage>
</organism>
<dbReference type="SMART" id="SM00052">
    <property type="entry name" value="EAL"/>
    <property type="match status" value="1"/>
</dbReference>
<evidence type="ECO:0000313" key="5">
    <source>
        <dbReference type="EMBL" id="AFI84177.1"/>
    </source>
</evidence>
<dbReference type="InterPro" id="IPR043128">
    <property type="entry name" value="Rev_trsase/Diguanyl_cyclase"/>
</dbReference>
<evidence type="ECO:0000256" key="2">
    <source>
        <dbReference type="ARBA" id="ARBA00012282"/>
    </source>
</evidence>